<keyword evidence="7" id="KW-1185">Reference proteome</keyword>
<dbReference type="Proteomes" id="UP000078561">
    <property type="component" value="Unassembled WGS sequence"/>
</dbReference>
<accession>A0A163JQE7</accession>
<feature type="region of interest" description="Disordered" evidence="3">
    <location>
        <begin position="492"/>
        <end position="513"/>
    </location>
</feature>
<dbReference type="InterPro" id="IPR000073">
    <property type="entry name" value="AB_hydrolase_1"/>
</dbReference>
<protein>
    <recommendedName>
        <fullName evidence="5">AB hydrolase-1 domain-containing protein</fullName>
    </recommendedName>
</protein>
<dbReference type="Pfam" id="PF00561">
    <property type="entry name" value="Abhydrolase_1"/>
    <property type="match status" value="1"/>
</dbReference>
<evidence type="ECO:0000313" key="7">
    <source>
        <dbReference type="Proteomes" id="UP000078561"/>
    </source>
</evidence>
<feature type="domain" description="AB hydrolase-1" evidence="5">
    <location>
        <begin position="157"/>
        <end position="454"/>
    </location>
</feature>
<dbReference type="Gene3D" id="3.40.50.1820">
    <property type="entry name" value="alpha/beta hydrolase"/>
    <property type="match status" value="1"/>
</dbReference>
<gene>
    <name evidence="6" type="primary">ABSGL_06860.1 scaffold 8678</name>
</gene>
<dbReference type="GO" id="GO:0016042">
    <property type="term" value="P:lipid catabolic process"/>
    <property type="evidence" value="ECO:0007669"/>
    <property type="project" value="UniProtKB-KW"/>
</dbReference>
<proteinExistence type="predicted"/>
<dbReference type="OMA" id="HYGQGYI"/>
<dbReference type="PANTHER" id="PTHR11005">
    <property type="entry name" value="LYSOSOMAL ACID LIPASE-RELATED"/>
    <property type="match status" value="1"/>
</dbReference>
<evidence type="ECO:0000256" key="1">
    <source>
        <dbReference type="ARBA" id="ARBA00022963"/>
    </source>
</evidence>
<dbReference type="EMBL" id="LT553503">
    <property type="protein sequence ID" value="SAM01123.1"/>
    <property type="molecule type" value="Genomic_DNA"/>
</dbReference>
<reference evidence="6" key="1">
    <citation type="submission" date="2016-04" db="EMBL/GenBank/DDBJ databases">
        <authorList>
            <person name="Evans L.H."/>
            <person name="Alamgir A."/>
            <person name="Owens N."/>
            <person name="Weber N.D."/>
            <person name="Virtaneva K."/>
            <person name="Barbian K."/>
            <person name="Babar A."/>
            <person name="Rosenke K."/>
        </authorList>
    </citation>
    <scope>NUCLEOTIDE SEQUENCE [LARGE SCALE GENOMIC DNA]</scope>
    <source>
        <strain evidence="6">CBS 101.48</strain>
    </source>
</reference>
<dbReference type="InterPro" id="IPR029058">
    <property type="entry name" value="AB_hydrolase_fold"/>
</dbReference>
<sequence>MYLSIPILDRLSFRDSQNIIFTVIFFVCESIIRIITGILPQFVIGLIDSFISAYFPWLSKLDKDSHVSSLENAQTFERMIDFWGHYNFEQHLIKTRDEYLLCAHRIPSTKSETSDIPFDKPILSGPEIEILDSMDHFASRDTDDDTDDNQHTNNSKPVVLLYHGFLMSSEIWACNTEEYRNLPLLLANLGYDVWLGNARGNKYSQTHQRLGANDVNFWNFSLNELAMYDLPDTVDYILNTTGRKDLTYIGFSQGTALGFSSLSVNRELNKKINLFIALAPATTPLGLQNPLIDSFVKAAPSVIYLIFGRKTPLELALFWQRMVSPPLFVRIIDACVHFLFGWTGANMTPEQKLVSYQHLYSPTSVKTLVHWFQIIRTGQFQMFDEMPSRLPFKRSSSVTDHIPPKFPTKQITTPMALFYGGSDSLANFDVLSADLPRLAYVKSIDSWEHLDFIWAKGIEDIVFPDVVNLLDHFNPVRCQKKEWAFRDLFHHHEQRRQRSPNEQQEPSPTPSPN</sequence>
<evidence type="ECO:0000256" key="3">
    <source>
        <dbReference type="SAM" id="MobiDB-lite"/>
    </source>
</evidence>
<keyword evidence="4" id="KW-0472">Membrane</keyword>
<keyword evidence="1" id="KW-0442">Lipid degradation</keyword>
<dbReference type="SUPFAM" id="SSF53474">
    <property type="entry name" value="alpha/beta-Hydrolases"/>
    <property type="match status" value="1"/>
</dbReference>
<organism evidence="6">
    <name type="scientific">Absidia glauca</name>
    <name type="common">Pin mould</name>
    <dbReference type="NCBI Taxonomy" id="4829"/>
    <lineage>
        <taxon>Eukaryota</taxon>
        <taxon>Fungi</taxon>
        <taxon>Fungi incertae sedis</taxon>
        <taxon>Mucoromycota</taxon>
        <taxon>Mucoromycotina</taxon>
        <taxon>Mucoromycetes</taxon>
        <taxon>Mucorales</taxon>
        <taxon>Cunninghamellaceae</taxon>
        <taxon>Absidia</taxon>
    </lineage>
</organism>
<dbReference type="AlphaFoldDB" id="A0A163JQE7"/>
<keyword evidence="4" id="KW-1133">Transmembrane helix</keyword>
<dbReference type="InParanoid" id="A0A163JQE7"/>
<dbReference type="FunCoup" id="A0A163JQE7">
    <property type="interactions" value="72"/>
</dbReference>
<dbReference type="OrthoDB" id="9974421at2759"/>
<evidence type="ECO:0000256" key="4">
    <source>
        <dbReference type="SAM" id="Phobius"/>
    </source>
</evidence>
<name>A0A163JQE7_ABSGL</name>
<evidence type="ECO:0000256" key="2">
    <source>
        <dbReference type="ARBA" id="ARBA00023098"/>
    </source>
</evidence>
<dbReference type="STRING" id="4829.A0A163JQE7"/>
<feature type="transmembrane region" description="Helical" evidence="4">
    <location>
        <begin position="20"/>
        <end position="43"/>
    </location>
</feature>
<evidence type="ECO:0000313" key="6">
    <source>
        <dbReference type="EMBL" id="SAM01123.1"/>
    </source>
</evidence>
<keyword evidence="4" id="KW-0812">Transmembrane</keyword>
<keyword evidence="2" id="KW-0443">Lipid metabolism</keyword>
<evidence type="ECO:0000259" key="5">
    <source>
        <dbReference type="Pfam" id="PF00561"/>
    </source>
</evidence>